<dbReference type="KEGG" id="scou:SCORR_v1c04880"/>
<comment type="function">
    <text evidence="7">Endonuclease IV plays a role in DNA repair. It cleaves phosphodiester bonds at apurinic or apyrimidinic (AP) sites, generating a 3'-hydroxyl group and a 5'-terminal sugar phosphate.</text>
</comment>
<comment type="similarity">
    <text evidence="1 7">Belongs to the AP endonuclease 2 family.</text>
</comment>
<name>A0A222EP50_9MOLU</name>
<evidence type="ECO:0000256" key="2">
    <source>
        <dbReference type="ARBA" id="ARBA00022723"/>
    </source>
</evidence>
<dbReference type="PANTHER" id="PTHR21445">
    <property type="entry name" value="ENDONUCLEASE IV ENDODEOXYRIBONUCLEASE IV"/>
    <property type="match status" value="1"/>
</dbReference>
<proteinExistence type="inferred from homology"/>
<keyword evidence="10" id="KW-1185">Reference proteome</keyword>
<comment type="catalytic activity">
    <reaction evidence="7">
        <text>Endonucleolytic cleavage to 5'-phosphooligonucleotide end-products.</text>
        <dbReference type="EC" id="3.1.21.2"/>
    </reaction>
</comment>
<dbReference type="SUPFAM" id="SSF51658">
    <property type="entry name" value="Xylose isomerase-like"/>
    <property type="match status" value="1"/>
</dbReference>
<keyword evidence="7" id="KW-0540">Nuclease</keyword>
<evidence type="ECO:0000256" key="1">
    <source>
        <dbReference type="ARBA" id="ARBA00005340"/>
    </source>
</evidence>
<dbReference type="GO" id="GO:0003906">
    <property type="term" value="F:DNA-(apurinic or apyrimidinic site) endonuclease activity"/>
    <property type="evidence" value="ECO:0007669"/>
    <property type="project" value="TreeGrafter"/>
</dbReference>
<keyword evidence="6 7" id="KW-0234">DNA repair</keyword>
<dbReference type="InterPro" id="IPR018246">
    <property type="entry name" value="AP_endonuc_F2_Zn_BS"/>
</dbReference>
<dbReference type="NCBIfam" id="TIGR00587">
    <property type="entry name" value="nfo"/>
    <property type="match status" value="1"/>
</dbReference>
<dbReference type="GO" id="GO:0008270">
    <property type="term" value="F:zinc ion binding"/>
    <property type="evidence" value="ECO:0007669"/>
    <property type="project" value="UniProtKB-UniRule"/>
</dbReference>
<dbReference type="Proteomes" id="UP000203229">
    <property type="component" value="Chromosome"/>
</dbReference>
<feature type="domain" description="Xylose isomerase-like TIM barrel" evidence="8">
    <location>
        <begin position="27"/>
        <end position="287"/>
    </location>
</feature>
<evidence type="ECO:0000256" key="7">
    <source>
        <dbReference type="HAMAP-Rule" id="MF_00152"/>
    </source>
</evidence>
<dbReference type="GO" id="GO:0003677">
    <property type="term" value="F:DNA binding"/>
    <property type="evidence" value="ECO:0007669"/>
    <property type="project" value="InterPro"/>
</dbReference>
<dbReference type="InterPro" id="IPR036237">
    <property type="entry name" value="Xyl_isomerase-like_sf"/>
</dbReference>
<dbReference type="EMBL" id="CP022535">
    <property type="protein sequence ID" value="ASP28260.1"/>
    <property type="molecule type" value="Genomic_DNA"/>
</dbReference>
<dbReference type="PANTHER" id="PTHR21445:SF0">
    <property type="entry name" value="APURINIC-APYRIMIDINIC ENDONUCLEASE"/>
    <property type="match status" value="1"/>
</dbReference>
<dbReference type="OrthoDB" id="9805666at2"/>
<evidence type="ECO:0000313" key="10">
    <source>
        <dbReference type="Proteomes" id="UP000203229"/>
    </source>
</evidence>
<gene>
    <name evidence="7 9" type="primary">nfo</name>
    <name evidence="9" type="ORF">SCORR_v1c04880</name>
</gene>
<evidence type="ECO:0000313" key="9">
    <source>
        <dbReference type="EMBL" id="ASP28260.1"/>
    </source>
</evidence>
<feature type="binding site" evidence="7">
    <location>
        <position position="189"/>
    </location>
    <ligand>
        <name>Zn(2+)</name>
        <dbReference type="ChEBI" id="CHEBI:29105"/>
        <label>2</label>
    </ligand>
</feature>
<keyword evidence="3 7" id="KW-0227">DNA damage</keyword>
<evidence type="ECO:0000256" key="4">
    <source>
        <dbReference type="ARBA" id="ARBA00022801"/>
    </source>
</evidence>
<feature type="binding site" evidence="7">
    <location>
        <position position="239"/>
    </location>
    <ligand>
        <name>Zn(2+)</name>
        <dbReference type="ChEBI" id="CHEBI:29105"/>
        <label>3</label>
    </ligand>
</feature>
<comment type="cofactor">
    <cofactor evidence="7">
        <name>Zn(2+)</name>
        <dbReference type="ChEBI" id="CHEBI:29105"/>
    </cofactor>
    <text evidence="7">Binds 3 Zn(2+) ions.</text>
</comment>
<evidence type="ECO:0000256" key="6">
    <source>
        <dbReference type="ARBA" id="ARBA00023204"/>
    </source>
</evidence>
<feature type="binding site" evidence="7">
    <location>
        <position position="192"/>
    </location>
    <ligand>
        <name>Zn(2+)</name>
        <dbReference type="ChEBI" id="CHEBI:29105"/>
        <label>3</label>
    </ligand>
</feature>
<feature type="binding site" evidence="7">
    <location>
        <position position="224"/>
    </location>
    <ligand>
        <name>Zn(2+)</name>
        <dbReference type="ChEBI" id="CHEBI:29105"/>
        <label>2</label>
    </ligand>
</feature>
<dbReference type="PROSITE" id="PS51432">
    <property type="entry name" value="AP_NUCLEASE_F2_4"/>
    <property type="match status" value="1"/>
</dbReference>
<dbReference type="FunFam" id="3.20.20.150:FF:000001">
    <property type="entry name" value="Probable endonuclease 4"/>
    <property type="match status" value="1"/>
</dbReference>
<reference evidence="9 10" key="1">
    <citation type="submission" date="2017-07" db="EMBL/GenBank/DDBJ databases">
        <title>Complete genome sequence of Spiroplasma corruscae EC-1 (DSM 19793).</title>
        <authorList>
            <person name="Tsai Y.-M."/>
            <person name="Lo W.-S."/>
            <person name="Kuo C.-H."/>
        </authorList>
    </citation>
    <scope>NUCLEOTIDE SEQUENCE [LARGE SCALE GENOMIC DNA]</scope>
    <source>
        <strain evidence="9 10">EC-1</strain>
    </source>
</reference>
<dbReference type="Pfam" id="PF01261">
    <property type="entry name" value="AP_endonuc_2"/>
    <property type="match status" value="1"/>
</dbReference>
<dbReference type="NCBIfam" id="NF002196">
    <property type="entry name" value="PRK01060.1-1"/>
    <property type="match status" value="1"/>
</dbReference>
<feature type="binding site" evidence="7">
    <location>
        <position position="116"/>
    </location>
    <ligand>
        <name>Zn(2+)</name>
        <dbReference type="ChEBI" id="CHEBI:29105"/>
        <label>1</label>
    </ligand>
</feature>
<accession>A0A222EP50</accession>
<dbReference type="PROSITE" id="PS00730">
    <property type="entry name" value="AP_NUCLEASE_F2_2"/>
    <property type="match status" value="1"/>
</dbReference>
<keyword evidence="4 7" id="KW-0378">Hydrolase</keyword>
<keyword evidence="7 9" id="KW-0255">Endonuclease</keyword>
<dbReference type="EC" id="3.1.21.2" evidence="7"/>
<feature type="binding site" evidence="7">
    <location>
        <position position="75"/>
    </location>
    <ligand>
        <name>Zn(2+)</name>
        <dbReference type="ChEBI" id="CHEBI:29105"/>
        <label>1</label>
    </ligand>
</feature>
<keyword evidence="5 7" id="KW-0862">Zinc</keyword>
<feature type="binding site" evidence="7">
    <location>
        <position position="155"/>
    </location>
    <ligand>
        <name>Zn(2+)</name>
        <dbReference type="ChEBI" id="CHEBI:29105"/>
        <label>1</label>
    </ligand>
</feature>
<sequence>MNNKYYLGCHVGMNAANKYLIGSVMEAIDNGANTFMFFTGAPQNTRRTETNKLNIEQFNSLLKEYKINKDKLICHGPYTINLANTIKPETYDLGIRLLKEEIIRLGEIGVKTLVLHPGATVGASLEKGLDSLIKGLDTVLLDPEIINIDIKIALETMSGKGTEICTKFEDFKYIFNNAKSTSKLGVCIDTCHINDAGYDIKNNLDGVIEEFNKIIGINRLLAIHLNDSKNELNSHKDRHHNIGYGKIGFESLNKIVHNPLFSQIPIVLETPWIGDFCPYKDEIKMLNESKFTDPFKVLIKE</sequence>
<protein>
    <recommendedName>
        <fullName evidence="7">Probable endonuclease 4</fullName>
        <ecNumber evidence="7">3.1.21.2</ecNumber>
    </recommendedName>
    <alternativeName>
        <fullName evidence="7">Endodeoxyribonuclease IV</fullName>
    </alternativeName>
    <alternativeName>
        <fullName evidence="7">Endonuclease IV</fullName>
    </alternativeName>
</protein>
<dbReference type="InterPro" id="IPR001719">
    <property type="entry name" value="AP_endonuc_2"/>
</dbReference>
<dbReference type="GO" id="GO:0008833">
    <property type="term" value="F:deoxyribonuclease IV (phage-T4-induced) activity"/>
    <property type="evidence" value="ECO:0007669"/>
    <property type="project" value="UniProtKB-UniRule"/>
</dbReference>
<dbReference type="HAMAP" id="MF_00152">
    <property type="entry name" value="Nfo"/>
    <property type="match status" value="1"/>
</dbReference>
<dbReference type="Gene3D" id="3.20.20.150">
    <property type="entry name" value="Divalent-metal-dependent TIM barrel enzymes"/>
    <property type="match status" value="1"/>
</dbReference>
<evidence type="ECO:0000256" key="3">
    <source>
        <dbReference type="ARBA" id="ARBA00022763"/>
    </source>
</evidence>
<dbReference type="RefSeq" id="WP_094048827.1">
    <property type="nucleotide sequence ID" value="NZ_CP022535.1"/>
</dbReference>
<feature type="binding site" evidence="7">
    <location>
        <position position="269"/>
    </location>
    <ligand>
        <name>Zn(2+)</name>
        <dbReference type="ChEBI" id="CHEBI:29105"/>
        <label>2</label>
    </ligand>
</feature>
<evidence type="ECO:0000256" key="5">
    <source>
        <dbReference type="ARBA" id="ARBA00022833"/>
    </source>
</evidence>
<evidence type="ECO:0000259" key="8">
    <source>
        <dbReference type="Pfam" id="PF01261"/>
    </source>
</evidence>
<organism evidence="9 10">
    <name type="scientific">Spiroplasma corruscae</name>
    <dbReference type="NCBI Taxonomy" id="216934"/>
    <lineage>
        <taxon>Bacteria</taxon>
        <taxon>Bacillati</taxon>
        <taxon>Mycoplasmatota</taxon>
        <taxon>Mollicutes</taxon>
        <taxon>Entomoplasmatales</taxon>
        <taxon>Spiroplasmataceae</taxon>
        <taxon>Spiroplasma</taxon>
    </lineage>
</organism>
<keyword evidence="2 7" id="KW-0479">Metal-binding</keyword>
<dbReference type="SMART" id="SM00518">
    <property type="entry name" value="AP2Ec"/>
    <property type="match status" value="1"/>
</dbReference>
<dbReference type="GO" id="GO:0008081">
    <property type="term" value="F:phosphoric diester hydrolase activity"/>
    <property type="evidence" value="ECO:0007669"/>
    <property type="project" value="TreeGrafter"/>
</dbReference>
<dbReference type="CDD" id="cd00019">
    <property type="entry name" value="AP2Ec"/>
    <property type="match status" value="1"/>
</dbReference>
<feature type="binding site" evidence="7">
    <location>
        <position position="237"/>
    </location>
    <ligand>
        <name>Zn(2+)</name>
        <dbReference type="ChEBI" id="CHEBI:29105"/>
        <label>3</label>
    </ligand>
</feature>
<dbReference type="PROSITE" id="PS00731">
    <property type="entry name" value="AP_NUCLEASE_F2_3"/>
    <property type="match status" value="1"/>
</dbReference>
<dbReference type="AlphaFoldDB" id="A0A222EP50"/>
<dbReference type="GO" id="GO:0006284">
    <property type="term" value="P:base-excision repair"/>
    <property type="evidence" value="ECO:0007669"/>
    <property type="project" value="TreeGrafter"/>
</dbReference>
<dbReference type="InterPro" id="IPR013022">
    <property type="entry name" value="Xyl_isomerase-like_TIM-brl"/>
</dbReference>
<feature type="binding site" evidence="7">
    <location>
        <position position="155"/>
    </location>
    <ligand>
        <name>Zn(2+)</name>
        <dbReference type="ChEBI" id="CHEBI:29105"/>
        <label>2</label>
    </ligand>
</feature>